<keyword evidence="3 5" id="KW-1133">Transmembrane helix</keyword>
<dbReference type="GO" id="GO:0016020">
    <property type="term" value="C:membrane"/>
    <property type="evidence" value="ECO:0007669"/>
    <property type="project" value="UniProtKB-SubCell"/>
</dbReference>
<evidence type="ECO:0000256" key="5">
    <source>
        <dbReference type="SAM" id="Phobius"/>
    </source>
</evidence>
<feature type="transmembrane region" description="Helical" evidence="5">
    <location>
        <begin position="236"/>
        <end position="259"/>
    </location>
</feature>
<evidence type="ECO:0000259" key="6">
    <source>
        <dbReference type="Pfam" id="PF01490"/>
    </source>
</evidence>
<feature type="transmembrane region" description="Helical" evidence="5">
    <location>
        <begin position="284"/>
        <end position="308"/>
    </location>
</feature>
<feature type="transmembrane region" description="Helical" evidence="5">
    <location>
        <begin position="203"/>
        <end position="229"/>
    </location>
</feature>
<feature type="transmembrane region" description="Helical" evidence="5">
    <location>
        <begin position="320"/>
        <end position="342"/>
    </location>
</feature>
<accession>A0A9C7Q692</accession>
<comment type="caution">
    <text evidence="7">The sequence shown here is derived from an EMBL/GenBank/DDBJ whole genome shotgun (WGS) entry which is preliminary data.</text>
</comment>
<feature type="domain" description="Amino acid transporter transmembrane" evidence="6">
    <location>
        <begin position="99"/>
        <end position="413"/>
    </location>
</feature>
<sequence>MSGPNLSVERMNVQPNLFQHQKALDPSLTHCIHSFWFDLCYSCKMEVSNEIQPNDSCLELLEDMKTQDPSVLEEKLTGQENDTSDSGTVDPDRMAKRYRASWIMTAVLIAAETASSGMLSLPSAVQVLGYVPGSILLVYLGAVATYTGYLIHIFCRNHKQVRNYDEAAGVLFGRWGRELVFGGQIIFLICAMSSEIIPGGDAIGALSSQTLCASLSTLIFTAGGIVLSVPRTLRGVSVLSISSLVTLVGSTVICMVGVARQNVTYPGGLLSSGKTLEAFTRPTFYNAIVAATDIIFAYAGHVAFVNFIRELVDPKLFLKALFWAQGFIISLYILVAIYFYSFAGNGTQSPFFGDVANIKVQMAAYGVLLPNLFLAGVIYCNVTAKNILRRFPRRELAYARNKRSWALWLLIMFAL</sequence>
<dbReference type="AlphaFoldDB" id="A0A9C7Q692"/>
<organism evidence="7 8">
    <name type="scientific">Galdieria partita</name>
    <dbReference type="NCBI Taxonomy" id="83374"/>
    <lineage>
        <taxon>Eukaryota</taxon>
        <taxon>Rhodophyta</taxon>
        <taxon>Bangiophyceae</taxon>
        <taxon>Galdieriales</taxon>
        <taxon>Galdieriaceae</taxon>
        <taxon>Galdieria</taxon>
    </lineage>
</organism>
<dbReference type="PANTHER" id="PTHR22950">
    <property type="entry name" value="AMINO ACID TRANSPORTER"/>
    <property type="match status" value="1"/>
</dbReference>
<comment type="subcellular location">
    <subcellularLocation>
        <location evidence="1">Membrane</location>
        <topology evidence="1">Multi-pass membrane protein</topology>
    </subcellularLocation>
</comment>
<feature type="transmembrane region" description="Helical" evidence="5">
    <location>
        <begin position="362"/>
        <end position="384"/>
    </location>
</feature>
<feature type="transmembrane region" description="Helical" evidence="5">
    <location>
        <begin position="102"/>
        <end position="121"/>
    </location>
</feature>
<gene>
    <name evidence="7" type="ORF">GpartN1_g7527.t1</name>
</gene>
<feature type="transmembrane region" description="Helical" evidence="5">
    <location>
        <begin position="127"/>
        <end position="151"/>
    </location>
</feature>
<keyword evidence="4 5" id="KW-0472">Membrane</keyword>
<dbReference type="InterPro" id="IPR013057">
    <property type="entry name" value="AA_transpt_TM"/>
</dbReference>
<evidence type="ECO:0000313" key="7">
    <source>
        <dbReference type="EMBL" id="GJQ15736.1"/>
    </source>
</evidence>
<reference evidence="7" key="2">
    <citation type="submission" date="2022-01" db="EMBL/GenBank/DDBJ databases">
        <authorList>
            <person name="Hirooka S."/>
            <person name="Miyagishima S.Y."/>
        </authorList>
    </citation>
    <scope>NUCLEOTIDE SEQUENCE</scope>
    <source>
        <strain evidence="7">NBRC 102759</strain>
    </source>
</reference>
<feature type="transmembrane region" description="Helical" evidence="5">
    <location>
        <begin position="179"/>
        <end position="197"/>
    </location>
</feature>
<name>A0A9C7Q692_9RHOD</name>
<reference evidence="7" key="1">
    <citation type="journal article" date="2022" name="Proc. Natl. Acad. Sci. U.S.A.">
        <title>Life cycle and functional genomics of the unicellular red alga Galdieria for elucidating algal and plant evolution and industrial use.</title>
        <authorList>
            <person name="Hirooka S."/>
            <person name="Itabashi T."/>
            <person name="Ichinose T.M."/>
            <person name="Onuma R."/>
            <person name="Fujiwara T."/>
            <person name="Yamashita S."/>
            <person name="Jong L.W."/>
            <person name="Tomita R."/>
            <person name="Iwane A.H."/>
            <person name="Miyagishima S.Y."/>
        </authorList>
    </citation>
    <scope>NUCLEOTIDE SEQUENCE</scope>
    <source>
        <strain evidence="7">NBRC 102759</strain>
    </source>
</reference>
<dbReference type="Pfam" id="PF01490">
    <property type="entry name" value="Aa_trans"/>
    <property type="match status" value="1"/>
</dbReference>
<proteinExistence type="predicted"/>
<keyword evidence="8" id="KW-1185">Reference proteome</keyword>
<dbReference type="Proteomes" id="UP001061958">
    <property type="component" value="Unassembled WGS sequence"/>
</dbReference>
<evidence type="ECO:0000256" key="1">
    <source>
        <dbReference type="ARBA" id="ARBA00004141"/>
    </source>
</evidence>
<evidence type="ECO:0000256" key="2">
    <source>
        <dbReference type="ARBA" id="ARBA00022692"/>
    </source>
</evidence>
<evidence type="ECO:0000256" key="4">
    <source>
        <dbReference type="ARBA" id="ARBA00023136"/>
    </source>
</evidence>
<dbReference type="EMBL" id="BQMJ01000073">
    <property type="protein sequence ID" value="GJQ15736.1"/>
    <property type="molecule type" value="Genomic_DNA"/>
</dbReference>
<evidence type="ECO:0000313" key="8">
    <source>
        <dbReference type="Proteomes" id="UP001061958"/>
    </source>
</evidence>
<keyword evidence="2 5" id="KW-0812">Transmembrane</keyword>
<dbReference type="OrthoDB" id="294730at2759"/>
<protein>
    <recommendedName>
        <fullName evidence="6">Amino acid transporter transmembrane domain-containing protein</fullName>
    </recommendedName>
</protein>
<evidence type="ECO:0000256" key="3">
    <source>
        <dbReference type="ARBA" id="ARBA00022989"/>
    </source>
</evidence>
<dbReference type="PANTHER" id="PTHR22950:SF479">
    <property type="entry name" value="AMINO ACID TRANSPORTER (EUROFUNG)-RELATED"/>
    <property type="match status" value="1"/>
</dbReference>
<dbReference type="GO" id="GO:0015179">
    <property type="term" value="F:L-amino acid transmembrane transporter activity"/>
    <property type="evidence" value="ECO:0007669"/>
    <property type="project" value="TreeGrafter"/>
</dbReference>